<keyword evidence="4" id="KW-1185">Reference proteome</keyword>
<proteinExistence type="predicted"/>
<evidence type="ECO:0000259" key="2">
    <source>
        <dbReference type="PROSITE" id="PS50280"/>
    </source>
</evidence>
<evidence type="ECO:0000313" key="4">
    <source>
        <dbReference type="Proteomes" id="UP001303889"/>
    </source>
</evidence>
<evidence type="ECO:0000313" key="3">
    <source>
        <dbReference type="EMBL" id="KAK3905518.1"/>
    </source>
</evidence>
<dbReference type="AlphaFoldDB" id="A0AAN6MSB7"/>
<feature type="domain" description="SET" evidence="2">
    <location>
        <begin position="116"/>
        <end position="274"/>
    </location>
</feature>
<gene>
    <name evidence="3" type="ORF">C8A05DRAFT_41574</name>
</gene>
<dbReference type="InterPro" id="IPR001214">
    <property type="entry name" value="SET_dom"/>
</dbReference>
<dbReference type="EMBL" id="MU855356">
    <property type="protein sequence ID" value="KAK3905518.1"/>
    <property type="molecule type" value="Genomic_DNA"/>
</dbReference>
<reference evidence="3" key="1">
    <citation type="journal article" date="2023" name="Mol. Phylogenet. Evol.">
        <title>Genome-scale phylogeny and comparative genomics of the fungal order Sordariales.</title>
        <authorList>
            <person name="Hensen N."/>
            <person name="Bonometti L."/>
            <person name="Westerberg I."/>
            <person name="Brannstrom I.O."/>
            <person name="Guillou S."/>
            <person name="Cros-Aarteil S."/>
            <person name="Calhoun S."/>
            <person name="Haridas S."/>
            <person name="Kuo A."/>
            <person name="Mondo S."/>
            <person name="Pangilinan J."/>
            <person name="Riley R."/>
            <person name="LaButti K."/>
            <person name="Andreopoulos B."/>
            <person name="Lipzen A."/>
            <person name="Chen C."/>
            <person name="Yan M."/>
            <person name="Daum C."/>
            <person name="Ng V."/>
            <person name="Clum A."/>
            <person name="Steindorff A."/>
            <person name="Ohm R.A."/>
            <person name="Martin F."/>
            <person name="Silar P."/>
            <person name="Natvig D.O."/>
            <person name="Lalanne C."/>
            <person name="Gautier V."/>
            <person name="Ament-Velasquez S.L."/>
            <person name="Kruys A."/>
            <person name="Hutchinson M.I."/>
            <person name="Powell A.J."/>
            <person name="Barry K."/>
            <person name="Miller A.N."/>
            <person name="Grigoriev I.V."/>
            <person name="Debuchy R."/>
            <person name="Gladieux P."/>
            <person name="Hiltunen Thoren M."/>
            <person name="Johannesson H."/>
        </authorList>
    </citation>
    <scope>NUCLEOTIDE SEQUENCE</scope>
    <source>
        <strain evidence="3">CBS 103.79</strain>
    </source>
</reference>
<name>A0AAN6MSB7_9PEZI</name>
<keyword evidence="1" id="KW-0732">Signal</keyword>
<comment type="caution">
    <text evidence="3">The sequence shown here is derived from an EMBL/GenBank/DDBJ whole genome shotgun (WGS) entry which is preliminary data.</text>
</comment>
<dbReference type="InterPro" id="IPR046341">
    <property type="entry name" value="SET_dom_sf"/>
</dbReference>
<feature type="chain" id="PRO_5043012077" evidence="1">
    <location>
        <begin position="18"/>
        <end position="414"/>
    </location>
</feature>
<dbReference type="SUPFAM" id="SSF82199">
    <property type="entry name" value="SET domain"/>
    <property type="match status" value="1"/>
</dbReference>
<protein>
    <submittedName>
        <fullName evidence="3">SET domain-protein 5</fullName>
    </submittedName>
</protein>
<dbReference type="PROSITE" id="PS50280">
    <property type="entry name" value="SET"/>
    <property type="match status" value="1"/>
</dbReference>
<dbReference type="Gene3D" id="1.25.40.10">
    <property type="entry name" value="Tetratricopeptide repeat domain"/>
    <property type="match status" value="1"/>
</dbReference>
<feature type="signal peptide" evidence="1">
    <location>
        <begin position="1"/>
        <end position="17"/>
    </location>
</feature>
<dbReference type="CDD" id="cd20071">
    <property type="entry name" value="SET_SMYD"/>
    <property type="match status" value="1"/>
</dbReference>
<dbReference type="Proteomes" id="UP001303889">
    <property type="component" value="Unassembled WGS sequence"/>
</dbReference>
<dbReference type="InterPro" id="IPR011990">
    <property type="entry name" value="TPR-like_helical_dom_sf"/>
</dbReference>
<dbReference type="PANTHER" id="PTHR47332">
    <property type="entry name" value="SET DOMAIN-CONTAINING PROTEIN 5"/>
    <property type="match status" value="1"/>
</dbReference>
<reference evidence="3" key="2">
    <citation type="submission" date="2023-05" db="EMBL/GenBank/DDBJ databases">
        <authorList>
            <consortium name="Lawrence Berkeley National Laboratory"/>
            <person name="Steindorff A."/>
            <person name="Hensen N."/>
            <person name="Bonometti L."/>
            <person name="Westerberg I."/>
            <person name="Brannstrom I.O."/>
            <person name="Guillou S."/>
            <person name="Cros-Aarteil S."/>
            <person name="Calhoun S."/>
            <person name="Haridas S."/>
            <person name="Kuo A."/>
            <person name="Mondo S."/>
            <person name="Pangilinan J."/>
            <person name="Riley R."/>
            <person name="Labutti K."/>
            <person name="Andreopoulos B."/>
            <person name="Lipzen A."/>
            <person name="Chen C."/>
            <person name="Yanf M."/>
            <person name="Daum C."/>
            <person name="Ng V."/>
            <person name="Clum A."/>
            <person name="Ohm R."/>
            <person name="Martin F."/>
            <person name="Silar P."/>
            <person name="Natvig D."/>
            <person name="Lalanne C."/>
            <person name="Gautier V."/>
            <person name="Ament-Velasquez S.L."/>
            <person name="Kruys A."/>
            <person name="Hutchinson M.I."/>
            <person name="Powell A.J."/>
            <person name="Barry K."/>
            <person name="Miller A.N."/>
            <person name="Grigoriev I.V."/>
            <person name="Debuchy R."/>
            <person name="Gladieux P."/>
            <person name="Thoren M.H."/>
            <person name="Johannesson H."/>
        </authorList>
    </citation>
    <scope>NUCLEOTIDE SEQUENCE</scope>
    <source>
        <strain evidence="3">CBS 103.79</strain>
    </source>
</reference>
<evidence type="ECO:0000256" key="1">
    <source>
        <dbReference type="SAM" id="SignalP"/>
    </source>
</evidence>
<organism evidence="3 4">
    <name type="scientific">Staphylotrichum tortipilum</name>
    <dbReference type="NCBI Taxonomy" id="2831512"/>
    <lineage>
        <taxon>Eukaryota</taxon>
        <taxon>Fungi</taxon>
        <taxon>Dikarya</taxon>
        <taxon>Ascomycota</taxon>
        <taxon>Pezizomycotina</taxon>
        <taxon>Sordariomycetes</taxon>
        <taxon>Sordariomycetidae</taxon>
        <taxon>Sordariales</taxon>
        <taxon>Chaetomiaceae</taxon>
        <taxon>Staphylotrichum</taxon>
    </lineage>
</organism>
<dbReference type="InterPro" id="IPR053185">
    <property type="entry name" value="SET_domain_protein"/>
</dbReference>
<dbReference type="Gene3D" id="2.170.270.10">
    <property type="entry name" value="SET domain"/>
    <property type="match status" value="1"/>
</dbReference>
<accession>A0AAN6MSB7</accession>
<dbReference type="PANTHER" id="PTHR47332:SF6">
    <property type="entry name" value="SET DOMAIN-CONTAINING PROTEIN"/>
    <property type="match status" value="1"/>
</dbReference>
<dbReference type="Pfam" id="PF00856">
    <property type="entry name" value="SET"/>
    <property type="match status" value="1"/>
</dbReference>
<sequence>MLSFVVLLATAAQPQCSWTPVSLSPQPLAGKCTPLVDDHTPATPSASKGIPWTQPLYCATIEVAEKFCVYSSSTFNDGSGISLIAKPETAAGVVGVIQDPMPAWRSRRHIAPSGCPRIKLDDLSYTVIPVPGKGLGVVATRRITQLETIMTSFPAIIADNELFPSDEDERPARADRLFQRALDQLPDQERFLSLARSKGEGVHPVDDVIRTNAFGITVDGRDMKGLYPEIAEQNWGSRLTPSSAYSRFTTKDLAMSVLATRDIEPGEEITISYVPLGITTTQRTRKLSNWGFNCSCELCSAPPEAREASDQRRERMVEVYYAMQDESTSYNTLVELTREFIKLAQVERLLAKVGEYYQALMRIYYGFGDAETARKYGQASLKFAEIFSDPDGGFCAGIRRDLRQLNEELSERRN</sequence>